<keyword evidence="6" id="KW-0325">Glycoprotein</keyword>
<evidence type="ECO:0000256" key="1">
    <source>
        <dbReference type="ARBA" id="ARBA00011970"/>
    </source>
</evidence>
<dbReference type="Pfam" id="PF04577">
    <property type="entry name" value="Glyco_transf_61"/>
    <property type="match status" value="1"/>
</dbReference>
<feature type="chain" id="PRO_5004919033" description="EGF domain-specific O-linked N-acetylglucosamine transferase" evidence="11">
    <location>
        <begin position="21"/>
        <end position="477"/>
    </location>
</feature>
<dbReference type="EMBL" id="AYSA01000305">
    <property type="protein sequence ID" value="ESZ93555.1"/>
    <property type="molecule type" value="Genomic_DNA"/>
</dbReference>
<dbReference type="Proteomes" id="UP000019487">
    <property type="component" value="Unassembled WGS sequence"/>
</dbReference>
<feature type="domain" description="Glycosyltransferase 61 catalytic" evidence="12">
    <location>
        <begin position="298"/>
        <end position="400"/>
    </location>
</feature>
<dbReference type="PANTHER" id="PTHR20961:SF148">
    <property type="entry name" value="EGF DOMAIN-SPECIFIC O-LINKED N-ACETYLGLUCOSAMINE TRANSFERASE"/>
    <property type="match status" value="1"/>
</dbReference>
<keyword evidence="2" id="KW-0328">Glycosyltransferase</keyword>
<evidence type="ECO:0000256" key="8">
    <source>
        <dbReference type="ARBA" id="ARBA00042574"/>
    </source>
</evidence>
<gene>
    <name evidence="13" type="ORF">SBOR_6038</name>
</gene>
<evidence type="ECO:0000313" key="13">
    <source>
        <dbReference type="EMBL" id="ESZ93555.1"/>
    </source>
</evidence>
<protein>
    <recommendedName>
        <fullName evidence="7">EGF domain-specific O-linked N-acetylglucosamine transferase</fullName>
        <ecNumber evidence="1">2.4.1.255</ecNumber>
    </recommendedName>
    <alternativeName>
        <fullName evidence="8">Extracellular O-linked N-acetylglucosamine transferase</fullName>
    </alternativeName>
</protein>
<reference evidence="13 14" key="1">
    <citation type="journal article" date="2014" name="Genome Announc.">
        <title>Draft genome sequence of Sclerotinia borealis, a psychrophilic plant pathogenic fungus.</title>
        <authorList>
            <person name="Mardanov A.V."/>
            <person name="Beletsky A.V."/>
            <person name="Kadnikov V.V."/>
            <person name="Ignatov A.N."/>
            <person name="Ravin N.V."/>
        </authorList>
    </citation>
    <scope>NUCLEOTIDE SEQUENCE [LARGE SCALE GENOMIC DNA]</scope>
    <source>
        <strain evidence="14">F-4157</strain>
    </source>
</reference>
<evidence type="ECO:0000256" key="4">
    <source>
        <dbReference type="ARBA" id="ARBA00022729"/>
    </source>
</evidence>
<accession>W9CG74</accession>
<dbReference type="GO" id="GO:0005788">
    <property type="term" value="C:endoplasmic reticulum lumen"/>
    <property type="evidence" value="ECO:0007669"/>
    <property type="project" value="TreeGrafter"/>
</dbReference>
<evidence type="ECO:0000259" key="12">
    <source>
        <dbReference type="Pfam" id="PF04577"/>
    </source>
</evidence>
<evidence type="ECO:0000256" key="7">
    <source>
        <dbReference type="ARBA" id="ARBA00040944"/>
    </source>
</evidence>
<evidence type="ECO:0000256" key="9">
    <source>
        <dbReference type="ARBA" id="ARBA00048317"/>
    </source>
</evidence>
<keyword evidence="4 11" id="KW-0732">Signal</keyword>
<keyword evidence="5" id="KW-0256">Endoplasmic reticulum</keyword>
<dbReference type="InterPro" id="IPR007657">
    <property type="entry name" value="Glycosyltransferase_61"/>
</dbReference>
<evidence type="ECO:0000256" key="2">
    <source>
        <dbReference type="ARBA" id="ARBA00022676"/>
    </source>
</evidence>
<sequence>MHRSMIFLPATLFLFCATISLYHSPREAQIRDYLPHWPSHNEDVQVDLPKWTIDVPSDYDIQPYHTSICAERYGRTYLESLRDTATEYCMPGSSTNLTCFHTAKWPGSGRDTMCLGQSAIYDASEKKFKLGCDIRPLDGEAKTKDYPEFNNFRSHWYGTGTKVIFDGYVSKDRHLRQYPTTYNYTILIKREGALNPWHCLLEIWSTMMTMDVLRMAVNPATNAPFYITEDVQNTQVVILDDHVDGLYLDLWTAVAERPIIRLKELSETTEFENIIVPLPGASNPIWQGDWEIHDCGQSELLRTFSDRVLNFYNVEPWKPHDGDIIITYIDRRNARQLIGQESYLEELASQYPHVKIQMIDFESIPFSEQVRIVRETDILVGVHGAGLTHGMFLPEGSVMVEILPEGLNHKGFRNLAGLRSHTYLSVHGSKLLTPSRGQRRAEWHAKDVSLDRERFLDLMGVAIRTVYNKGLRSYDVN</sequence>
<evidence type="ECO:0000256" key="11">
    <source>
        <dbReference type="SAM" id="SignalP"/>
    </source>
</evidence>
<dbReference type="HOGENOM" id="CLU_030112_1_0_1"/>
<keyword evidence="14" id="KW-1185">Reference proteome</keyword>
<dbReference type="GO" id="GO:0097363">
    <property type="term" value="F:protein O-acetylglucosaminyltransferase activity"/>
    <property type="evidence" value="ECO:0007669"/>
    <property type="project" value="UniProtKB-EC"/>
</dbReference>
<dbReference type="InterPro" id="IPR049625">
    <property type="entry name" value="Glyco_transf_61_cat"/>
</dbReference>
<evidence type="ECO:0000256" key="3">
    <source>
        <dbReference type="ARBA" id="ARBA00022679"/>
    </source>
</evidence>
<dbReference type="EC" id="2.4.1.255" evidence="1"/>
<evidence type="ECO:0000256" key="5">
    <source>
        <dbReference type="ARBA" id="ARBA00022824"/>
    </source>
</evidence>
<evidence type="ECO:0000313" key="14">
    <source>
        <dbReference type="Proteomes" id="UP000019487"/>
    </source>
</evidence>
<proteinExistence type="predicted"/>
<dbReference type="OrthoDB" id="529273at2759"/>
<feature type="signal peptide" evidence="11">
    <location>
        <begin position="1"/>
        <end position="20"/>
    </location>
</feature>
<dbReference type="STRING" id="1432307.W9CG74"/>
<name>W9CG74_SCLBF</name>
<organism evidence="13 14">
    <name type="scientific">Sclerotinia borealis (strain F-4128)</name>
    <dbReference type="NCBI Taxonomy" id="1432307"/>
    <lineage>
        <taxon>Eukaryota</taxon>
        <taxon>Fungi</taxon>
        <taxon>Dikarya</taxon>
        <taxon>Ascomycota</taxon>
        <taxon>Pezizomycotina</taxon>
        <taxon>Leotiomycetes</taxon>
        <taxon>Helotiales</taxon>
        <taxon>Sclerotiniaceae</taxon>
        <taxon>Sclerotinia</taxon>
    </lineage>
</organism>
<dbReference type="PANTHER" id="PTHR20961">
    <property type="entry name" value="GLYCOSYLTRANSFERASE"/>
    <property type="match status" value="1"/>
</dbReference>
<dbReference type="AlphaFoldDB" id="W9CG74"/>
<evidence type="ECO:0000256" key="6">
    <source>
        <dbReference type="ARBA" id="ARBA00023180"/>
    </source>
</evidence>
<comment type="catalytic activity">
    <reaction evidence="9">
        <text>L-seryl-[protein] + UDP-N-acetyl-alpha-D-glucosamine = 3-O-(N-acetyl-beta-D-glucosaminyl)-L-seryl-[protein] + UDP + H(+)</text>
        <dbReference type="Rhea" id="RHEA:48904"/>
        <dbReference type="Rhea" id="RHEA-COMP:9863"/>
        <dbReference type="Rhea" id="RHEA-COMP:12251"/>
        <dbReference type="ChEBI" id="CHEBI:15378"/>
        <dbReference type="ChEBI" id="CHEBI:29999"/>
        <dbReference type="ChEBI" id="CHEBI:57705"/>
        <dbReference type="ChEBI" id="CHEBI:58223"/>
        <dbReference type="ChEBI" id="CHEBI:90838"/>
        <dbReference type="EC" id="2.4.1.255"/>
    </reaction>
</comment>
<comment type="caution">
    <text evidence="13">The sequence shown here is derived from an EMBL/GenBank/DDBJ whole genome shotgun (WGS) entry which is preliminary data.</text>
</comment>
<comment type="catalytic activity">
    <reaction evidence="10">
        <text>L-threonyl-[protein] + UDP-N-acetyl-alpha-D-glucosamine = 3-O-(N-acetyl-beta-D-glucosaminyl)-L-threonyl-[protein] + UDP + H(+)</text>
        <dbReference type="Rhea" id="RHEA:48908"/>
        <dbReference type="Rhea" id="RHEA-COMP:11060"/>
        <dbReference type="Rhea" id="RHEA-COMP:12252"/>
        <dbReference type="ChEBI" id="CHEBI:15378"/>
        <dbReference type="ChEBI" id="CHEBI:30013"/>
        <dbReference type="ChEBI" id="CHEBI:57705"/>
        <dbReference type="ChEBI" id="CHEBI:58223"/>
        <dbReference type="ChEBI" id="CHEBI:90840"/>
        <dbReference type="EC" id="2.4.1.255"/>
    </reaction>
</comment>
<evidence type="ECO:0000256" key="10">
    <source>
        <dbReference type="ARBA" id="ARBA00049432"/>
    </source>
</evidence>
<keyword evidence="3" id="KW-0808">Transferase</keyword>